<name>A0A7R9LWE8_9ACAR</name>
<evidence type="ECO:0000313" key="3">
    <source>
        <dbReference type="Proteomes" id="UP000728032"/>
    </source>
</evidence>
<evidence type="ECO:0000313" key="2">
    <source>
        <dbReference type="EMBL" id="CAD7647802.1"/>
    </source>
</evidence>
<evidence type="ECO:0000256" key="1">
    <source>
        <dbReference type="SAM" id="Phobius"/>
    </source>
</evidence>
<keyword evidence="1" id="KW-1133">Transmembrane helix</keyword>
<feature type="transmembrane region" description="Helical" evidence="1">
    <location>
        <begin position="351"/>
        <end position="370"/>
    </location>
</feature>
<feature type="transmembrane region" description="Helical" evidence="1">
    <location>
        <begin position="81"/>
        <end position="101"/>
    </location>
</feature>
<proteinExistence type="predicted"/>
<feature type="transmembrane region" description="Helical" evidence="1">
    <location>
        <begin position="390"/>
        <end position="411"/>
    </location>
</feature>
<organism evidence="2">
    <name type="scientific">Oppiella nova</name>
    <dbReference type="NCBI Taxonomy" id="334625"/>
    <lineage>
        <taxon>Eukaryota</taxon>
        <taxon>Metazoa</taxon>
        <taxon>Ecdysozoa</taxon>
        <taxon>Arthropoda</taxon>
        <taxon>Chelicerata</taxon>
        <taxon>Arachnida</taxon>
        <taxon>Acari</taxon>
        <taxon>Acariformes</taxon>
        <taxon>Sarcoptiformes</taxon>
        <taxon>Oribatida</taxon>
        <taxon>Brachypylina</taxon>
        <taxon>Oppioidea</taxon>
        <taxon>Oppiidae</taxon>
        <taxon>Oppiella</taxon>
    </lineage>
</organism>
<feature type="transmembrane region" description="Helical" evidence="1">
    <location>
        <begin position="569"/>
        <end position="590"/>
    </location>
</feature>
<accession>A0A7R9LWE8</accession>
<feature type="transmembrane region" description="Helical" evidence="1">
    <location>
        <begin position="432"/>
        <end position="452"/>
    </location>
</feature>
<reference evidence="2" key="1">
    <citation type="submission" date="2020-11" db="EMBL/GenBank/DDBJ databases">
        <authorList>
            <person name="Tran Van P."/>
        </authorList>
    </citation>
    <scope>NUCLEOTIDE SEQUENCE</scope>
</reference>
<feature type="transmembrane region" description="Helical" evidence="1">
    <location>
        <begin position="472"/>
        <end position="497"/>
    </location>
</feature>
<keyword evidence="3" id="KW-1185">Reference proteome</keyword>
<feature type="transmembrane region" description="Helical" evidence="1">
    <location>
        <begin position="538"/>
        <end position="563"/>
    </location>
</feature>
<evidence type="ECO:0008006" key="4">
    <source>
        <dbReference type="Google" id="ProtNLM"/>
    </source>
</evidence>
<feature type="transmembrane region" description="Helical" evidence="1">
    <location>
        <begin position="188"/>
        <end position="213"/>
    </location>
</feature>
<feature type="transmembrane region" description="Helical" evidence="1">
    <location>
        <begin position="219"/>
        <end position="240"/>
    </location>
</feature>
<sequence length="674" mass="76026">MDYNTDENGFAVKTHGYSVDTKSTDNRTEQQSDNTVQPVKCSDIDRESGLCHLLSMQLIFGVTYCGNCPYSKNNVVRKTLYIIYDCVVIVSFALFECYGFSDDVFTRIFYTTKNKGVMKVLFRLAGLSMAIEFFAIKGMLLKNGWNLIRTIRTSDWTENLRMGTIKIQVLCESVLMLRNQLETINDMIGVIMLIKIFVNAMFMSTCVCVLSLVGIPVNAIISIIGFAIISVSDIVSVCYASQLMINSMANLCKQVEHSLVMDMGYGDEGRMNKRMDYNTDENGFAVKIHGYSVGTKSPNKRTQQADNPLKYGGIKPDPGLFRLLFMQMLFGVTYCGNCPTFNNFMLKKTVLIIYDCVIVISFAMFEWYGFSDDAFTRIFYTTKNKGVMKILFRFAGLSMAIEFFAIKAMLFKNGFNTIKIIRDAGLNKNTNFTSYMIMVYLLLMALVSGFMLPLNFTDFEKSRLTEEKCKIVGFFIVGLFYSMNKSSVTSLLVFAAFNIREQINDWTQNLRMGTIKIQVLCEGIWALRNQLETINDMIGVIMLIKVFVDAMFMSTCVCVLSLVGIPVNAIISIIGFAVVSVSDIVSVCYASQIMINSMADLCKQVEQTLIIDSGYEIDDRVVYYNQLNIILSMRESIKLKVLSLFDLKTVTILAIVGYVTNYAIILIQTTVSES</sequence>
<dbReference type="AlphaFoldDB" id="A0A7R9LWE8"/>
<gene>
    <name evidence="2" type="ORF">ONB1V03_LOCUS6432</name>
</gene>
<dbReference type="EMBL" id="CAJPVJ010002886">
    <property type="protein sequence ID" value="CAG2166917.1"/>
    <property type="molecule type" value="Genomic_DNA"/>
</dbReference>
<protein>
    <recommendedName>
        <fullName evidence="4">Gustatory receptor</fullName>
    </recommendedName>
</protein>
<keyword evidence="1" id="KW-0812">Transmembrane</keyword>
<dbReference type="OrthoDB" id="6531772at2759"/>
<dbReference type="Proteomes" id="UP000728032">
    <property type="component" value="Unassembled WGS sequence"/>
</dbReference>
<dbReference type="EMBL" id="OC917711">
    <property type="protein sequence ID" value="CAD7647802.1"/>
    <property type="molecule type" value="Genomic_DNA"/>
</dbReference>
<keyword evidence="1" id="KW-0472">Membrane</keyword>
<feature type="transmembrane region" description="Helical" evidence="1">
    <location>
        <begin position="641"/>
        <end position="667"/>
    </location>
</feature>
<feature type="transmembrane region" description="Helical" evidence="1">
    <location>
        <begin position="121"/>
        <end position="140"/>
    </location>
</feature>